<proteinExistence type="predicted"/>
<dbReference type="AlphaFoldDB" id="A0A8R7PQC3"/>
<keyword evidence="3" id="KW-1185">Reference proteome</keyword>
<feature type="region of interest" description="Disordered" evidence="1">
    <location>
        <begin position="1"/>
        <end position="51"/>
    </location>
</feature>
<evidence type="ECO:0000313" key="3">
    <source>
        <dbReference type="Proteomes" id="UP000015106"/>
    </source>
</evidence>
<feature type="compositionally biased region" description="Basic and acidic residues" evidence="1">
    <location>
        <begin position="24"/>
        <end position="33"/>
    </location>
</feature>
<protein>
    <submittedName>
        <fullName evidence="2">Uncharacterized protein</fullName>
    </submittedName>
</protein>
<reference evidence="2" key="3">
    <citation type="submission" date="2022-06" db="UniProtKB">
        <authorList>
            <consortium name="EnsemblPlants"/>
        </authorList>
    </citation>
    <scope>IDENTIFICATION</scope>
</reference>
<dbReference type="Gramene" id="TuG1812G0300001505.01.T01">
    <property type="protein sequence ID" value="TuG1812G0300001505.01.T01"/>
    <property type="gene ID" value="TuG1812G0300001505.01"/>
</dbReference>
<name>A0A8R7PQC3_TRIUA</name>
<dbReference type="EnsemblPlants" id="TuG1812G0300001505.01.T01">
    <property type="protein sequence ID" value="TuG1812G0300001505.01.T01"/>
    <property type="gene ID" value="TuG1812G0300001505.01"/>
</dbReference>
<organism evidence="2 3">
    <name type="scientific">Triticum urartu</name>
    <name type="common">Red wild einkorn</name>
    <name type="synonym">Crithodium urartu</name>
    <dbReference type="NCBI Taxonomy" id="4572"/>
    <lineage>
        <taxon>Eukaryota</taxon>
        <taxon>Viridiplantae</taxon>
        <taxon>Streptophyta</taxon>
        <taxon>Embryophyta</taxon>
        <taxon>Tracheophyta</taxon>
        <taxon>Spermatophyta</taxon>
        <taxon>Magnoliopsida</taxon>
        <taxon>Liliopsida</taxon>
        <taxon>Poales</taxon>
        <taxon>Poaceae</taxon>
        <taxon>BOP clade</taxon>
        <taxon>Pooideae</taxon>
        <taxon>Triticodae</taxon>
        <taxon>Triticeae</taxon>
        <taxon>Triticinae</taxon>
        <taxon>Triticum</taxon>
    </lineage>
</organism>
<evidence type="ECO:0000313" key="2">
    <source>
        <dbReference type="EnsemblPlants" id="TuG1812G0300001505.01.T01"/>
    </source>
</evidence>
<accession>A0A8R7PQC3</accession>
<sequence>MQSAADDFSPSYSEGRFQRGQGDVPHHETEKGMGSRTGGSMSHGNDDEGDYYGNEVYDNYGEGGLSMMCNMITMAMRDI</sequence>
<reference evidence="3" key="1">
    <citation type="journal article" date="2013" name="Nature">
        <title>Draft genome of the wheat A-genome progenitor Triticum urartu.</title>
        <authorList>
            <person name="Ling H.Q."/>
            <person name="Zhao S."/>
            <person name="Liu D."/>
            <person name="Wang J."/>
            <person name="Sun H."/>
            <person name="Zhang C."/>
            <person name="Fan H."/>
            <person name="Li D."/>
            <person name="Dong L."/>
            <person name="Tao Y."/>
            <person name="Gao C."/>
            <person name="Wu H."/>
            <person name="Li Y."/>
            <person name="Cui Y."/>
            <person name="Guo X."/>
            <person name="Zheng S."/>
            <person name="Wang B."/>
            <person name="Yu K."/>
            <person name="Liang Q."/>
            <person name="Yang W."/>
            <person name="Lou X."/>
            <person name="Chen J."/>
            <person name="Feng M."/>
            <person name="Jian J."/>
            <person name="Zhang X."/>
            <person name="Luo G."/>
            <person name="Jiang Y."/>
            <person name="Liu J."/>
            <person name="Wang Z."/>
            <person name="Sha Y."/>
            <person name="Zhang B."/>
            <person name="Wu H."/>
            <person name="Tang D."/>
            <person name="Shen Q."/>
            <person name="Xue P."/>
            <person name="Zou S."/>
            <person name="Wang X."/>
            <person name="Liu X."/>
            <person name="Wang F."/>
            <person name="Yang Y."/>
            <person name="An X."/>
            <person name="Dong Z."/>
            <person name="Zhang K."/>
            <person name="Zhang X."/>
            <person name="Luo M.C."/>
            <person name="Dvorak J."/>
            <person name="Tong Y."/>
            <person name="Wang J."/>
            <person name="Yang H."/>
            <person name="Li Z."/>
            <person name="Wang D."/>
            <person name="Zhang A."/>
            <person name="Wang J."/>
        </authorList>
    </citation>
    <scope>NUCLEOTIDE SEQUENCE</scope>
    <source>
        <strain evidence="3">cv. G1812</strain>
    </source>
</reference>
<dbReference type="Proteomes" id="UP000015106">
    <property type="component" value="Chromosome 3"/>
</dbReference>
<evidence type="ECO:0000256" key="1">
    <source>
        <dbReference type="SAM" id="MobiDB-lite"/>
    </source>
</evidence>
<reference evidence="2" key="2">
    <citation type="submission" date="2018-03" db="EMBL/GenBank/DDBJ databases">
        <title>The Triticum urartu genome reveals the dynamic nature of wheat genome evolution.</title>
        <authorList>
            <person name="Ling H."/>
            <person name="Ma B."/>
            <person name="Shi X."/>
            <person name="Liu H."/>
            <person name="Dong L."/>
            <person name="Sun H."/>
            <person name="Cao Y."/>
            <person name="Gao Q."/>
            <person name="Zheng S."/>
            <person name="Li Y."/>
            <person name="Yu Y."/>
            <person name="Du H."/>
            <person name="Qi M."/>
            <person name="Li Y."/>
            <person name="Yu H."/>
            <person name="Cui Y."/>
            <person name="Wang N."/>
            <person name="Chen C."/>
            <person name="Wu H."/>
            <person name="Zhao Y."/>
            <person name="Zhang J."/>
            <person name="Li Y."/>
            <person name="Zhou W."/>
            <person name="Zhang B."/>
            <person name="Hu W."/>
            <person name="Eijk M."/>
            <person name="Tang J."/>
            <person name="Witsenboer H."/>
            <person name="Zhao S."/>
            <person name="Li Z."/>
            <person name="Zhang A."/>
            <person name="Wang D."/>
            <person name="Liang C."/>
        </authorList>
    </citation>
    <scope>NUCLEOTIDE SEQUENCE [LARGE SCALE GENOMIC DNA]</scope>
    <source>
        <strain evidence="2">cv. G1812</strain>
    </source>
</reference>